<comment type="caution">
    <text evidence="4">The sequence shown here is derived from an EMBL/GenBank/DDBJ whole genome shotgun (WGS) entry which is preliminary data.</text>
</comment>
<evidence type="ECO:0000313" key="5">
    <source>
        <dbReference type="Proteomes" id="UP000275048"/>
    </source>
</evidence>
<dbReference type="SUPFAM" id="SSF48317">
    <property type="entry name" value="Acid phosphatase/Vanadium-dependent haloperoxidase"/>
    <property type="match status" value="1"/>
</dbReference>
<dbReference type="Proteomes" id="UP000275048">
    <property type="component" value="Unassembled WGS sequence"/>
</dbReference>
<reference evidence="4 5" key="1">
    <citation type="submission" date="2018-10" db="EMBL/GenBank/DDBJ databases">
        <title>Isolation, diversity and antibacterial activity of antinobacteria from the wheat rhizosphere soil.</title>
        <authorList>
            <person name="Sun T."/>
        </authorList>
    </citation>
    <scope>NUCLEOTIDE SEQUENCE [LARGE SCALE GENOMIC DNA]</scope>
    <source>
        <strain evidence="4 5">SJ-23</strain>
    </source>
</reference>
<accession>A0A3M8ACA3</accession>
<organism evidence="4 5">
    <name type="scientific">Agromyces tardus</name>
    <dbReference type="NCBI Taxonomy" id="2583849"/>
    <lineage>
        <taxon>Bacteria</taxon>
        <taxon>Bacillati</taxon>
        <taxon>Actinomycetota</taxon>
        <taxon>Actinomycetes</taxon>
        <taxon>Micrococcales</taxon>
        <taxon>Microbacteriaceae</taxon>
        <taxon>Agromyces</taxon>
    </lineage>
</organism>
<keyword evidence="2" id="KW-0472">Membrane</keyword>
<evidence type="ECO:0000259" key="3">
    <source>
        <dbReference type="SMART" id="SM00014"/>
    </source>
</evidence>
<dbReference type="OrthoDB" id="5289372at2"/>
<evidence type="ECO:0000313" key="4">
    <source>
        <dbReference type="EMBL" id="RNB48794.1"/>
    </source>
</evidence>
<evidence type="ECO:0000256" key="1">
    <source>
        <dbReference type="SAM" id="MobiDB-lite"/>
    </source>
</evidence>
<dbReference type="CDD" id="cd03392">
    <property type="entry name" value="PAP2_like_2"/>
    <property type="match status" value="1"/>
</dbReference>
<gene>
    <name evidence="4" type="ORF">EDM22_10645</name>
</gene>
<sequence>MLPARGRTAILDGTRACAGRRQEGAAVTDTTEKPGRLKRFHEKFIVEERFVSAAARRNLIIIAIVLMVVGVSAFLFILDSVLEADDVSAIDKPVEAWLEGARADWLTTVMAVIAFVFGPIVMPIIALVTTVAWGILARHAWRPILLAGGMLLGLVLVQALAPIIDRQRPPISEMLLEVDKTASFPSGHVMGVADFLFITTYLVFSRHRNTIVAVFAYIVATAIVLLTAACRIYLGYHWATDALASISLSLFVLGLVILVDVWRTVRVRPPGMSDQEASGDTFGERGDASAGS</sequence>
<dbReference type="PANTHER" id="PTHR14969">
    <property type="entry name" value="SPHINGOSINE-1-PHOSPHATE PHOSPHOHYDROLASE"/>
    <property type="match status" value="1"/>
</dbReference>
<dbReference type="InterPro" id="IPR000326">
    <property type="entry name" value="PAP2/HPO"/>
</dbReference>
<feature type="compositionally biased region" description="Basic and acidic residues" evidence="1">
    <location>
        <begin position="282"/>
        <end position="292"/>
    </location>
</feature>
<keyword evidence="5" id="KW-1185">Reference proteome</keyword>
<feature type="transmembrane region" description="Helical" evidence="2">
    <location>
        <begin position="144"/>
        <end position="164"/>
    </location>
</feature>
<feature type="domain" description="Phosphatidic acid phosphatase type 2/haloperoxidase" evidence="3">
    <location>
        <begin position="142"/>
        <end position="257"/>
    </location>
</feature>
<feature type="region of interest" description="Disordered" evidence="1">
    <location>
        <begin position="272"/>
        <end position="292"/>
    </location>
</feature>
<keyword evidence="2" id="KW-0812">Transmembrane</keyword>
<feature type="transmembrane region" description="Helical" evidence="2">
    <location>
        <begin position="59"/>
        <end position="78"/>
    </location>
</feature>
<dbReference type="Pfam" id="PF01569">
    <property type="entry name" value="PAP2"/>
    <property type="match status" value="1"/>
</dbReference>
<feature type="transmembrane region" description="Helical" evidence="2">
    <location>
        <begin position="184"/>
        <end position="204"/>
    </location>
</feature>
<feature type="transmembrane region" description="Helical" evidence="2">
    <location>
        <begin position="109"/>
        <end position="137"/>
    </location>
</feature>
<keyword evidence="2" id="KW-1133">Transmembrane helix</keyword>
<name>A0A3M8ACA3_9MICO</name>
<evidence type="ECO:0000256" key="2">
    <source>
        <dbReference type="SAM" id="Phobius"/>
    </source>
</evidence>
<feature type="transmembrane region" description="Helical" evidence="2">
    <location>
        <begin position="242"/>
        <end position="262"/>
    </location>
</feature>
<dbReference type="EMBL" id="RHHB01000018">
    <property type="protein sequence ID" value="RNB48794.1"/>
    <property type="molecule type" value="Genomic_DNA"/>
</dbReference>
<proteinExistence type="predicted"/>
<dbReference type="AlphaFoldDB" id="A0A3M8ACA3"/>
<dbReference type="PANTHER" id="PTHR14969:SF13">
    <property type="entry name" value="AT30094P"/>
    <property type="match status" value="1"/>
</dbReference>
<dbReference type="Gene3D" id="1.20.144.10">
    <property type="entry name" value="Phosphatidic acid phosphatase type 2/haloperoxidase"/>
    <property type="match status" value="1"/>
</dbReference>
<dbReference type="InterPro" id="IPR036938">
    <property type="entry name" value="PAP2/HPO_sf"/>
</dbReference>
<protein>
    <submittedName>
        <fullName evidence="4">Phosphatase PAP2 family protein</fullName>
    </submittedName>
</protein>
<feature type="transmembrane region" description="Helical" evidence="2">
    <location>
        <begin position="211"/>
        <end position="236"/>
    </location>
</feature>
<dbReference type="SMART" id="SM00014">
    <property type="entry name" value="acidPPc"/>
    <property type="match status" value="1"/>
</dbReference>